<dbReference type="PANTHER" id="PTHR30043:SF1">
    <property type="entry name" value="ABC TRANSPORT SYSTEM PERMEASE PROTEIN P69"/>
    <property type="match status" value="1"/>
</dbReference>
<feature type="transmembrane region" description="Helical" evidence="7">
    <location>
        <begin position="172"/>
        <end position="191"/>
    </location>
</feature>
<sequence length="515" mass="55209">MLPTSTISMPAEREAKPSLRRLQVVWIALTLAALALFAADLQISAPSPGAVLKALAMGFARPDFAALENLGQALLLTLTVAFGGVAIGAVAGFAMALLWGWRAVRMLSLSLRSVHELIWALFIMTVTGPEPIAAVLALALSYSGIFAKVFGEILDEADPRPRDALPGRGMTLSGLIYARLVPSLPAFWSYFCYRIECGIRSSAVLGFVGLPTLGFELDTLFKQGRYDGAAAVLLLTYALILSQSLWLRRRLVPLYVLGALAYLASLSQGPVSAAGLWQLIGVDMVPAPLRGADPGAAGTWRAFGDWLWRLVSHEVLPGAWATVLVSYLAFVLCGIIALFAFPLIVPALAGRIGSGFGHVVLVILRSTPEYMLVFVGVQVFGPSMLPAVLALGLHNGAIIAHLIGREATRIVPGLRPDRPKGAGLYAYELVPRVSSGLIAYLFYRGEIILRESMILGILGIATLGFYVDSAIATLRFDRAAVLVVAMMLLTALVDWGSRALRRRLRVGAVSTRPYC</sequence>
<feature type="transmembrane region" description="Helical" evidence="7">
    <location>
        <begin position="479"/>
        <end position="496"/>
    </location>
</feature>
<evidence type="ECO:0000256" key="7">
    <source>
        <dbReference type="SAM" id="Phobius"/>
    </source>
</evidence>
<keyword evidence="3" id="KW-1003">Cell membrane</keyword>
<evidence type="ECO:0000256" key="4">
    <source>
        <dbReference type="ARBA" id="ARBA00022692"/>
    </source>
</evidence>
<keyword evidence="6 7" id="KW-0472">Membrane</keyword>
<dbReference type="Proteomes" id="UP001143349">
    <property type="component" value="Unassembled WGS sequence"/>
</dbReference>
<dbReference type="RefSeq" id="WP_271179121.1">
    <property type="nucleotide sequence ID" value="NZ_BSFH01000008.1"/>
</dbReference>
<dbReference type="SUPFAM" id="SSF161098">
    <property type="entry name" value="MetI-like"/>
    <property type="match status" value="2"/>
</dbReference>
<feature type="transmembrane region" description="Helical" evidence="7">
    <location>
        <begin position="455"/>
        <end position="473"/>
    </location>
</feature>
<gene>
    <name evidence="8" type="primary">phnC_1</name>
    <name evidence="8" type="ORF">GCM10017635_04650</name>
</gene>
<accession>A0AAD3NSR9</accession>
<feature type="transmembrane region" description="Helical" evidence="7">
    <location>
        <begin position="324"/>
        <end position="349"/>
    </location>
</feature>
<evidence type="ECO:0000256" key="2">
    <source>
        <dbReference type="ARBA" id="ARBA00022448"/>
    </source>
</evidence>
<keyword evidence="4 7" id="KW-0812">Transmembrane</keyword>
<proteinExistence type="predicted"/>
<protein>
    <submittedName>
        <fullName evidence="8">Phosphate ABC transporter permease</fullName>
    </submittedName>
</protein>
<dbReference type="Gene3D" id="1.10.3720.10">
    <property type="entry name" value="MetI-like"/>
    <property type="match status" value="1"/>
</dbReference>
<dbReference type="GO" id="GO:0005886">
    <property type="term" value="C:plasma membrane"/>
    <property type="evidence" value="ECO:0007669"/>
    <property type="project" value="UniProtKB-SubCell"/>
</dbReference>
<keyword evidence="5 7" id="KW-1133">Transmembrane helix</keyword>
<reference evidence="8" key="1">
    <citation type="journal article" date="2014" name="Int. J. Syst. Evol. Microbiol.">
        <title>Complete genome sequence of Corynebacterium casei LMG S-19264T (=DSM 44701T), isolated from a smear-ripened cheese.</title>
        <authorList>
            <consortium name="US DOE Joint Genome Institute (JGI-PGF)"/>
            <person name="Walter F."/>
            <person name="Albersmeier A."/>
            <person name="Kalinowski J."/>
            <person name="Ruckert C."/>
        </authorList>
    </citation>
    <scope>NUCLEOTIDE SEQUENCE</scope>
    <source>
        <strain evidence="8">VKM B-2222</strain>
    </source>
</reference>
<dbReference type="AlphaFoldDB" id="A0AAD3NSR9"/>
<feature type="transmembrane region" description="Helical" evidence="7">
    <location>
        <begin position="370"/>
        <end position="393"/>
    </location>
</feature>
<comment type="caution">
    <text evidence="8">The sequence shown here is derived from an EMBL/GenBank/DDBJ whole genome shotgun (WGS) entry which is preliminary data.</text>
</comment>
<feature type="transmembrane region" description="Helical" evidence="7">
    <location>
        <begin position="73"/>
        <end position="99"/>
    </location>
</feature>
<dbReference type="InterPro" id="IPR035906">
    <property type="entry name" value="MetI-like_sf"/>
</dbReference>
<dbReference type="EMBL" id="BSFH01000008">
    <property type="protein sequence ID" value="GLK62996.1"/>
    <property type="molecule type" value="Genomic_DNA"/>
</dbReference>
<evidence type="ECO:0000256" key="1">
    <source>
        <dbReference type="ARBA" id="ARBA00004651"/>
    </source>
</evidence>
<feature type="transmembrane region" description="Helical" evidence="7">
    <location>
        <begin position="254"/>
        <end position="280"/>
    </location>
</feature>
<reference evidence="8" key="2">
    <citation type="submission" date="2023-01" db="EMBL/GenBank/DDBJ databases">
        <authorList>
            <person name="Sun Q."/>
            <person name="Evtushenko L."/>
        </authorList>
    </citation>
    <scope>NUCLEOTIDE SEQUENCE</scope>
    <source>
        <strain evidence="8">VKM B-2222</strain>
    </source>
</reference>
<name>A0AAD3NSR9_9RHOB</name>
<keyword evidence="2" id="KW-0813">Transport</keyword>
<comment type="subcellular location">
    <subcellularLocation>
        <location evidence="1">Cell membrane</location>
        <topology evidence="1">Multi-pass membrane protein</topology>
    </subcellularLocation>
</comment>
<evidence type="ECO:0000256" key="5">
    <source>
        <dbReference type="ARBA" id="ARBA00022989"/>
    </source>
</evidence>
<feature type="transmembrane region" description="Helical" evidence="7">
    <location>
        <begin position="228"/>
        <end position="247"/>
    </location>
</feature>
<evidence type="ECO:0000256" key="3">
    <source>
        <dbReference type="ARBA" id="ARBA00022475"/>
    </source>
</evidence>
<evidence type="ECO:0000313" key="8">
    <source>
        <dbReference type="EMBL" id="GLK62996.1"/>
    </source>
</evidence>
<evidence type="ECO:0000256" key="6">
    <source>
        <dbReference type="ARBA" id="ARBA00023136"/>
    </source>
</evidence>
<keyword evidence="9" id="KW-1185">Reference proteome</keyword>
<evidence type="ECO:0000313" key="9">
    <source>
        <dbReference type="Proteomes" id="UP001143349"/>
    </source>
</evidence>
<dbReference type="PANTHER" id="PTHR30043">
    <property type="entry name" value="PHOSPHONATES TRANSPORT SYSTEM PERMEASE PROTEIN"/>
    <property type="match status" value="1"/>
</dbReference>
<organism evidence="8 9">
    <name type="scientific">Paracoccus kondratievae</name>
    <dbReference type="NCBI Taxonomy" id="135740"/>
    <lineage>
        <taxon>Bacteria</taxon>
        <taxon>Pseudomonadati</taxon>
        <taxon>Pseudomonadota</taxon>
        <taxon>Alphaproteobacteria</taxon>
        <taxon>Rhodobacterales</taxon>
        <taxon>Paracoccaceae</taxon>
        <taxon>Paracoccus</taxon>
    </lineage>
</organism>